<evidence type="ECO:0000256" key="1">
    <source>
        <dbReference type="ARBA" id="ARBA00005558"/>
    </source>
</evidence>
<feature type="compositionally biased region" description="Polar residues" evidence="2">
    <location>
        <begin position="340"/>
        <end position="352"/>
    </location>
</feature>
<dbReference type="Gene3D" id="3.55.50.10">
    <property type="entry name" value="Baseplate protein-like domains"/>
    <property type="match status" value="1"/>
</dbReference>
<dbReference type="Proteomes" id="UP001500523">
    <property type="component" value="Unassembled WGS sequence"/>
</dbReference>
<dbReference type="Gene3D" id="2.30.110.50">
    <property type="match status" value="1"/>
</dbReference>
<dbReference type="Gene3D" id="4.10.220.110">
    <property type="match status" value="1"/>
</dbReference>
<dbReference type="NCBIfam" id="TIGR03361">
    <property type="entry name" value="VI_Rhs_Vgr"/>
    <property type="match status" value="1"/>
</dbReference>
<dbReference type="RefSeq" id="WP_344693538.1">
    <property type="nucleotide sequence ID" value="NZ_BAABBF010000005.1"/>
</dbReference>
<feature type="region of interest" description="Disordered" evidence="2">
    <location>
        <begin position="325"/>
        <end position="378"/>
    </location>
</feature>
<feature type="region of interest" description="Disordered" evidence="2">
    <location>
        <begin position="616"/>
        <end position="643"/>
    </location>
</feature>
<dbReference type="NCBIfam" id="TIGR01646">
    <property type="entry name" value="vgr_GE"/>
    <property type="match status" value="1"/>
</dbReference>
<comment type="caution">
    <text evidence="4">The sequence shown here is derived from an EMBL/GenBank/DDBJ whole genome shotgun (WGS) entry which is preliminary data.</text>
</comment>
<evidence type="ECO:0000313" key="4">
    <source>
        <dbReference type="EMBL" id="GAA3713647.1"/>
    </source>
</evidence>
<accession>A0ABP7E8M2</accession>
<evidence type="ECO:0000256" key="2">
    <source>
        <dbReference type="SAM" id="MobiDB-lite"/>
    </source>
</evidence>
<dbReference type="InterPro" id="IPR037026">
    <property type="entry name" value="Vgr_OB-fold_dom_sf"/>
</dbReference>
<dbReference type="Pfam" id="PF05954">
    <property type="entry name" value="Phage_GPD"/>
    <property type="match status" value="1"/>
</dbReference>
<evidence type="ECO:0000313" key="5">
    <source>
        <dbReference type="Proteomes" id="UP001500523"/>
    </source>
</evidence>
<protein>
    <recommendedName>
        <fullName evidence="3">Gp5/Type VI secretion system Vgr protein OB-fold domain-containing protein</fullName>
    </recommendedName>
</protein>
<dbReference type="InterPro" id="IPR006533">
    <property type="entry name" value="T6SS_Vgr_RhsGE"/>
</dbReference>
<evidence type="ECO:0000259" key="3">
    <source>
        <dbReference type="Pfam" id="PF04717"/>
    </source>
</evidence>
<organism evidence="4 5">
    <name type="scientific">Sphingomonas cynarae</name>
    <dbReference type="NCBI Taxonomy" id="930197"/>
    <lineage>
        <taxon>Bacteria</taxon>
        <taxon>Pseudomonadati</taxon>
        <taxon>Pseudomonadota</taxon>
        <taxon>Alphaproteobacteria</taxon>
        <taxon>Sphingomonadales</taxon>
        <taxon>Sphingomonadaceae</taxon>
        <taxon>Sphingomonas</taxon>
    </lineage>
</organism>
<dbReference type="SUPFAM" id="SSF69349">
    <property type="entry name" value="Phage fibre proteins"/>
    <property type="match status" value="1"/>
</dbReference>
<keyword evidence="5" id="KW-1185">Reference proteome</keyword>
<comment type="similarity">
    <text evidence="1">Belongs to the VgrG protein family.</text>
</comment>
<name>A0ABP7E8M2_9SPHN</name>
<dbReference type="Pfam" id="PF04717">
    <property type="entry name" value="Phage_base_V"/>
    <property type="match status" value="1"/>
</dbReference>
<dbReference type="EMBL" id="BAABBF010000005">
    <property type="protein sequence ID" value="GAA3713647.1"/>
    <property type="molecule type" value="Genomic_DNA"/>
</dbReference>
<dbReference type="Gene3D" id="2.40.50.230">
    <property type="entry name" value="Gp5 N-terminal domain"/>
    <property type="match status" value="1"/>
</dbReference>
<gene>
    <name evidence="4" type="ORF">GCM10022268_23020</name>
</gene>
<dbReference type="InterPro" id="IPR017847">
    <property type="entry name" value="T6SS_RhsGE_Vgr_subset"/>
</dbReference>
<dbReference type="SUPFAM" id="SSF69255">
    <property type="entry name" value="gp5 N-terminal domain-like"/>
    <property type="match status" value="1"/>
</dbReference>
<reference evidence="5" key="1">
    <citation type="journal article" date="2019" name="Int. J. Syst. Evol. Microbiol.">
        <title>The Global Catalogue of Microorganisms (GCM) 10K type strain sequencing project: providing services to taxonomists for standard genome sequencing and annotation.</title>
        <authorList>
            <consortium name="The Broad Institute Genomics Platform"/>
            <consortium name="The Broad Institute Genome Sequencing Center for Infectious Disease"/>
            <person name="Wu L."/>
            <person name="Ma J."/>
        </authorList>
    </citation>
    <scope>NUCLEOTIDE SEQUENCE [LARGE SCALE GENOMIC DNA]</scope>
    <source>
        <strain evidence="5">JCM 17498</strain>
    </source>
</reference>
<feature type="domain" description="Gp5/Type VI secretion system Vgr protein OB-fold" evidence="3">
    <location>
        <begin position="368"/>
        <end position="442"/>
    </location>
</feature>
<feature type="compositionally biased region" description="Gly residues" evidence="2">
    <location>
        <begin position="616"/>
        <end position="634"/>
    </location>
</feature>
<proteinExistence type="inferred from homology"/>
<dbReference type="InterPro" id="IPR006531">
    <property type="entry name" value="Gp5/Vgr_OB"/>
</dbReference>
<dbReference type="SUPFAM" id="SSF69279">
    <property type="entry name" value="Phage tail proteins"/>
    <property type="match status" value="2"/>
</dbReference>
<sequence>MGDRDSNNFLHILEAPGSIDQYKLFRLTGEERISTPFLFHLTLRSQGDIPPAAAWINAPITFSLGTSDMAESRRINGRCKSFRHVHQKGSYVEFAIEVAPAFEALTLTRNRRIFTDKSARQVIATILGEHRIAFDDGKYGASATRPYIVQQDESDFALVSRLMEDEGVFYHFRFDEGAAPYKHRMFLAGDPSGYYDGDPFDLSFRRDHLLRGLRDLQMGYASTPAKVVTHDYDFAKPGDLSPVTAPSKLDWAAGSGQIYRYAEDYTDPGAGRDRAKLRIEGSESGAVTMQGSGSYVAFAPAARFQVDDPRLSPRERRIVVRSVSHDAFDPYGQDEGEPSYEQQFEAQPSAQTFRPERSTPRASSRGPQTAVVVDQNDPDGHGRVKVKFHWDVAGASTCWVRVLQQWAGNQMGAQFVPRPGMEVLVDFVEGRADRPVVVGCLYNGSNQHSYKVPANLTQAGFRTFGEGGLAHEFLFEDKGGAEEVYLRSGRDFRREVTKDEFAHVKGLQEVTVDTTSRLFAKKPILIESMEAVTLKVGASTIVISPEGVWIDAPTVNLNCGGPSFPVAAVSPPAKAAATAAMALSGGAAAAPGGGGPGAGGKKVATGDPVMALSGSGAGSAGAGGAGGASAGGAGAPAAAGGEDARWATPPISPQEKAFDEANQREAYWESRMKRGDPIGETAIGIVRNDTAMGQFSNWRLKNFIKRADGWDMPEAVADAKVEKIGRELMHAHTDLIERGVTPTPSLVSRYHHDVFVANGLPKRTFGGTAVTGTEWESDMYEQIWMNEAR</sequence>